<dbReference type="GO" id="GO:0004477">
    <property type="term" value="F:methenyltetrahydrofolate cyclohydrolase activity"/>
    <property type="evidence" value="ECO:0007669"/>
    <property type="project" value="UniProtKB-UniRule"/>
</dbReference>
<evidence type="ECO:0000313" key="15">
    <source>
        <dbReference type="EMBL" id="PQV63385.1"/>
    </source>
</evidence>
<evidence type="ECO:0000256" key="2">
    <source>
        <dbReference type="ARBA" id="ARBA00011738"/>
    </source>
</evidence>
<dbReference type="Pfam" id="PF00763">
    <property type="entry name" value="THF_DHG_CYH"/>
    <property type="match status" value="1"/>
</dbReference>
<dbReference type="UniPathway" id="UPA00193"/>
<evidence type="ECO:0000256" key="5">
    <source>
        <dbReference type="ARBA" id="ARBA00022755"/>
    </source>
</evidence>
<evidence type="ECO:0000259" key="13">
    <source>
        <dbReference type="Pfam" id="PF00763"/>
    </source>
</evidence>
<dbReference type="PANTHER" id="PTHR48099:SF5">
    <property type="entry name" value="C-1-TETRAHYDROFOLATE SYNTHASE, CYTOPLASMIC"/>
    <property type="match status" value="1"/>
</dbReference>
<dbReference type="InterPro" id="IPR036291">
    <property type="entry name" value="NAD(P)-bd_dom_sf"/>
</dbReference>
<comment type="pathway">
    <text evidence="1 12">One-carbon metabolism; tetrahydrofolate interconversion.</text>
</comment>
<dbReference type="GO" id="GO:0035999">
    <property type="term" value="P:tetrahydrofolate interconversion"/>
    <property type="evidence" value="ECO:0007669"/>
    <property type="project" value="UniProtKB-UniRule"/>
</dbReference>
<dbReference type="Proteomes" id="UP000237684">
    <property type="component" value="Unassembled WGS sequence"/>
</dbReference>
<protein>
    <recommendedName>
        <fullName evidence="12">Bifunctional protein FolD</fullName>
    </recommendedName>
    <domain>
        <recommendedName>
            <fullName evidence="12">Methylenetetrahydrofolate dehydrogenase</fullName>
            <ecNumber evidence="12">1.5.1.5</ecNumber>
        </recommendedName>
    </domain>
    <domain>
        <recommendedName>
            <fullName evidence="12">Methenyltetrahydrofolate cyclohydrolase</fullName>
            <ecNumber evidence="12">3.5.4.9</ecNumber>
        </recommendedName>
    </domain>
</protein>
<keyword evidence="5 12" id="KW-0658">Purine biosynthesis</keyword>
<dbReference type="FunFam" id="3.40.50.10860:FF:000005">
    <property type="entry name" value="C-1-tetrahydrofolate synthase, cytoplasmic, putative"/>
    <property type="match status" value="1"/>
</dbReference>
<comment type="catalytic activity">
    <reaction evidence="12">
        <text>(6R)-5,10-methylene-5,6,7,8-tetrahydrofolate + NADP(+) = (6R)-5,10-methenyltetrahydrofolate + NADPH</text>
        <dbReference type="Rhea" id="RHEA:22812"/>
        <dbReference type="ChEBI" id="CHEBI:15636"/>
        <dbReference type="ChEBI" id="CHEBI:57455"/>
        <dbReference type="ChEBI" id="CHEBI:57783"/>
        <dbReference type="ChEBI" id="CHEBI:58349"/>
        <dbReference type="EC" id="1.5.1.5"/>
    </reaction>
</comment>
<name>A0A2S8SRH6_9BACT</name>
<dbReference type="SUPFAM" id="SSF51735">
    <property type="entry name" value="NAD(P)-binding Rossmann-fold domains"/>
    <property type="match status" value="1"/>
</dbReference>
<dbReference type="OrthoDB" id="9803580at2"/>
<dbReference type="FunCoup" id="A0A2S8SRH6">
    <property type="interactions" value="373"/>
</dbReference>
<dbReference type="InterPro" id="IPR046346">
    <property type="entry name" value="Aminoacid_DH-like_N_sf"/>
</dbReference>
<feature type="domain" description="Tetrahydrofolate dehydrogenase/cyclohydrolase catalytic" evidence="13">
    <location>
        <begin position="4"/>
        <end position="118"/>
    </location>
</feature>
<dbReference type="SUPFAM" id="SSF53223">
    <property type="entry name" value="Aminoacid dehydrogenase-like, N-terminal domain"/>
    <property type="match status" value="1"/>
</dbReference>
<keyword evidence="3 12" id="KW-0554">One-carbon metabolism</keyword>
<dbReference type="GO" id="GO:0006164">
    <property type="term" value="P:purine nucleotide biosynthetic process"/>
    <property type="evidence" value="ECO:0007669"/>
    <property type="project" value="UniProtKB-KW"/>
</dbReference>
<evidence type="ECO:0000259" key="14">
    <source>
        <dbReference type="Pfam" id="PF02882"/>
    </source>
</evidence>
<dbReference type="Gene3D" id="3.40.50.720">
    <property type="entry name" value="NAD(P)-binding Rossmann-like Domain"/>
    <property type="match status" value="1"/>
</dbReference>
<comment type="function">
    <text evidence="12">Catalyzes the oxidation of 5,10-methylenetetrahydrofolate to 5,10-methenyltetrahydrofolate and then the hydrolysis of 5,10-methenyltetrahydrofolate to 10-formyltetrahydrofolate.</text>
</comment>
<evidence type="ECO:0000313" key="16">
    <source>
        <dbReference type="Proteomes" id="UP000237684"/>
    </source>
</evidence>
<keyword evidence="8 12" id="KW-0560">Oxidoreductase</keyword>
<evidence type="ECO:0000256" key="9">
    <source>
        <dbReference type="ARBA" id="ARBA00023102"/>
    </source>
</evidence>
<accession>A0A2S8SRH6</accession>
<dbReference type="GO" id="GO:0009086">
    <property type="term" value="P:methionine biosynthetic process"/>
    <property type="evidence" value="ECO:0007669"/>
    <property type="project" value="UniProtKB-KW"/>
</dbReference>
<organism evidence="15 16">
    <name type="scientific">Abditibacterium utsteinense</name>
    <dbReference type="NCBI Taxonomy" id="1960156"/>
    <lineage>
        <taxon>Bacteria</taxon>
        <taxon>Pseudomonadati</taxon>
        <taxon>Abditibacteriota</taxon>
        <taxon>Abditibacteriia</taxon>
        <taxon>Abditibacteriales</taxon>
        <taxon>Abditibacteriaceae</taxon>
        <taxon>Abditibacterium</taxon>
    </lineage>
</organism>
<dbReference type="AlphaFoldDB" id="A0A2S8SRH6"/>
<comment type="catalytic activity">
    <reaction evidence="12">
        <text>(6R)-5,10-methenyltetrahydrofolate + H2O = (6R)-10-formyltetrahydrofolate + H(+)</text>
        <dbReference type="Rhea" id="RHEA:23700"/>
        <dbReference type="ChEBI" id="CHEBI:15377"/>
        <dbReference type="ChEBI" id="CHEBI:15378"/>
        <dbReference type="ChEBI" id="CHEBI:57455"/>
        <dbReference type="ChEBI" id="CHEBI:195366"/>
        <dbReference type="EC" id="3.5.4.9"/>
    </reaction>
</comment>
<dbReference type="HAMAP" id="MF_01576">
    <property type="entry name" value="THF_DHG_CYH"/>
    <property type="match status" value="1"/>
</dbReference>
<sequence length="284" mass="29805">MILLDGKTTAQKIRDAVKIEAIELEKQGHKPGLGTILVGDDPASAVYIGAKIKACEEANINSIHAQLPANSTKNEVLQQIEAFNQNPAVSAYIVQLPLPKGLDEEAALLAIDPDKDADGLHPVNLGRLVMGARGALPCTPAGILELLREYQVPVEGKHVVIVGRGLTIGRPLSLLLALKRPGCNAAVTVVHTGVKNLRDYTLQADILIAAAGSPNLIKNDWVKPGAAVVGGGLTRGEGRKIVSDVDDSVSEVAGWMTPRVGGVGPMTVAMLLKNTVEAAKKQLS</sequence>
<keyword evidence="7 12" id="KW-0521">NADP</keyword>
<proteinExistence type="inferred from homology"/>
<evidence type="ECO:0000256" key="7">
    <source>
        <dbReference type="ARBA" id="ARBA00022857"/>
    </source>
</evidence>
<feature type="binding site" evidence="12">
    <location>
        <begin position="163"/>
        <end position="165"/>
    </location>
    <ligand>
        <name>NADP(+)</name>
        <dbReference type="ChEBI" id="CHEBI:58349"/>
    </ligand>
</feature>
<keyword evidence="4 12" id="KW-0028">Amino-acid biosynthesis</keyword>
<evidence type="ECO:0000256" key="4">
    <source>
        <dbReference type="ARBA" id="ARBA00022605"/>
    </source>
</evidence>
<evidence type="ECO:0000256" key="11">
    <source>
        <dbReference type="ARBA" id="ARBA00023268"/>
    </source>
</evidence>
<reference evidence="15 16" key="1">
    <citation type="journal article" date="2018" name="Syst. Appl. Microbiol.">
        <title>Abditibacterium utsteinense sp. nov., the first cultivated member of candidate phylum FBP, isolated from ice-free Antarctic soil samples.</title>
        <authorList>
            <person name="Tahon G."/>
            <person name="Tytgat B."/>
            <person name="Lebbe L."/>
            <person name="Carlier A."/>
            <person name="Willems A."/>
        </authorList>
    </citation>
    <scope>NUCLEOTIDE SEQUENCE [LARGE SCALE GENOMIC DNA]</scope>
    <source>
        <strain evidence="15 16">LMG 29911</strain>
    </source>
</reference>
<dbReference type="InterPro" id="IPR000672">
    <property type="entry name" value="THF_DH/CycHdrlase"/>
</dbReference>
<dbReference type="EMBL" id="NIGF01000012">
    <property type="protein sequence ID" value="PQV63385.1"/>
    <property type="molecule type" value="Genomic_DNA"/>
</dbReference>
<dbReference type="GO" id="GO:0005829">
    <property type="term" value="C:cytosol"/>
    <property type="evidence" value="ECO:0007669"/>
    <property type="project" value="TreeGrafter"/>
</dbReference>
<comment type="caution">
    <text evidence="12">Lacks conserved residue(s) required for the propagation of feature annotation.</text>
</comment>
<dbReference type="Pfam" id="PF02882">
    <property type="entry name" value="THF_DHG_CYH_C"/>
    <property type="match status" value="1"/>
</dbReference>
<comment type="caution">
    <text evidence="15">The sequence shown here is derived from an EMBL/GenBank/DDBJ whole genome shotgun (WGS) entry which is preliminary data.</text>
</comment>
<feature type="domain" description="Tetrahydrofolate dehydrogenase/cyclohydrolase NAD(P)-binding" evidence="14">
    <location>
        <begin position="137"/>
        <end position="282"/>
    </location>
</feature>
<dbReference type="GO" id="GO:0000105">
    <property type="term" value="P:L-histidine biosynthetic process"/>
    <property type="evidence" value="ECO:0007669"/>
    <property type="project" value="UniProtKB-KW"/>
</dbReference>
<evidence type="ECO:0000256" key="3">
    <source>
        <dbReference type="ARBA" id="ARBA00022563"/>
    </source>
</evidence>
<evidence type="ECO:0000256" key="8">
    <source>
        <dbReference type="ARBA" id="ARBA00023002"/>
    </source>
</evidence>
<gene>
    <name evidence="12" type="primary">folD</name>
    <name evidence="15" type="ORF">B1R32_11240</name>
</gene>
<evidence type="ECO:0000256" key="10">
    <source>
        <dbReference type="ARBA" id="ARBA00023167"/>
    </source>
</evidence>
<dbReference type="GO" id="GO:0004488">
    <property type="term" value="F:methylenetetrahydrofolate dehydrogenase (NADP+) activity"/>
    <property type="evidence" value="ECO:0007669"/>
    <property type="project" value="UniProtKB-UniRule"/>
</dbReference>
<keyword evidence="10 12" id="KW-0486">Methionine biosynthesis</keyword>
<evidence type="ECO:0000256" key="6">
    <source>
        <dbReference type="ARBA" id="ARBA00022801"/>
    </source>
</evidence>
<comment type="similarity">
    <text evidence="12">Belongs to the tetrahydrofolate dehydrogenase/cyclohydrolase family.</text>
</comment>
<evidence type="ECO:0000256" key="1">
    <source>
        <dbReference type="ARBA" id="ARBA00004777"/>
    </source>
</evidence>
<dbReference type="EC" id="1.5.1.5" evidence="12"/>
<keyword evidence="6 12" id="KW-0378">Hydrolase</keyword>
<dbReference type="InterPro" id="IPR020631">
    <property type="entry name" value="THF_DH/CycHdrlase_NAD-bd_dom"/>
</dbReference>
<keyword evidence="16" id="KW-1185">Reference proteome</keyword>
<dbReference type="PANTHER" id="PTHR48099">
    <property type="entry name" value="C-1-TETRAHYDROFOLATE SYNTHASE, CYTOPLASMIC-RELATED"/>
    <property type="match status" value="1"/>
</dbReference>
<keyword evidence="9 12" id="KW-0368">Histidine biosynthesis</keyword>
<dbReference type="InParanoid" id="A0A2S8SRH6"/>
<evidence type="ECO:0000256" key="12">
    <source>
        <dbReference type="HAMAP-Rule" id="MF_01576"/>
    </source>
</evidence>
<comment type="subunit">
    <text evidence="2 12">Homodimer.</text>
</comment>
<dbReference type="Gene3D" id="3.40.50.10860">
    <property type="entry name" value="Leucine Dehydrogenase, chain A, domain 1"/>
    <property type="match status" value="1"/>
</dbReference>
<dbReference type="RefSeq" id="WP_106380464.1">
    <property type="nucleotide sequence ID" value="NZ_NIGF01000012.1"/>
</dbReference>
<dbReference type="PRINTS" id="PR00085">
    <property type="entry name" value="THFDHDRGNASE"/>
</dbReference>
<keyword evidence="11 12" id="KW-0511">Multifunctional enzyme</keyword>
<dbReference type="InterPro" id="IPR020630">
    <property type="entry name" value="THF_DH/CycHdrlase_cat_dom"/>
</dbReference>
<dbReference type="CDD" id="cd01080">
    <property type="entry name" value="NAD_bind_m-THF_DH_Cyclohyd"/>
    <property type="match status" value="1"/>
</dbReference>
<dbReference type="EC" id="3.5.4.9" evidence="12"/>